<evidence type="ECO:0000313" key="2">
    <source>
        <dbReference type="Proteomes" id="UP000663882"/>
    </source>
</evidence>
<dbReference type="EMBL" id="CAJNOO010000832">
    <property type="protein sequence ID" value="CAF1043374.1"/>
    <property type="molecule type" value="Genomic_DNA"/>
</dbReference>
<evidence type="ECO:0000313" key="1">
    <source>
        <dbReference type="EMBL" id="CAF1043374.1"/>
    </source>
</evidence>
<proteinExistence type="predicted"/>
<reference evidence="1" key="1">
    <citation type="submission" date="2021-02" db="EMBL/GenBank/DDBJ databases">
        <authorList>
            <person name="Nowell W R."/>
        </authorList>
    </citation>
    <scope>NUCLEOTIDE SEQUENCE</scope>
</reference>
<sequence length="253" mass="28886">MMNPLTSFGSNSKSNSNQNFSRSISLSIFDRNENEISIQTNLIEPIQLIIPRDPNLIIPSMILQNVTSTNNNTPHNQLFYLNYINITNNITVSIHFEVHPFNISLAYLFIYKFDQTPLLNSSINLIDGWTLFCPSNLTNENIYKYFVNNQQTSDHQSLIFGLRKLNSIEIIEFCSNSSYTNPPITDERFNFTSNYELRIYTSVRYLIKKTTTTTTTTTTTKVGSLTNHYETECFATHLTTFAGGFIVLPAPIS</sequence>
<name>A0A814JW99_9BILA</name>
<dbReference type="Proteomes" id="UP000663882">
    <property type="component" value="Unassembled WGS sequence"/>
</dbReference>
<organism evidence="1 2">
    <name type="scientific">Rotaria sordida</name>
    <dbReference type="NCBI Taxonomy" id="392033"/>
    <lineage>
        <taxon>Eukaryota</taxon>
        <taxon>Metazoa</taxon>
        <taxon>Spiralia</taxon>
        <taxon>Gnathifera</taxon>
        <taxon>Rotifera</taxon>
        <taxon>Eurotatoria</taxon>
        <taxon>Bdelloidea</taxon>
        <taxon>Philodinida</taxon>
        <taxon>Philodinidae</taxon>
        <taxon>Rotaria</taxon>
    </lineage>
</organism>
<protein>
    <submittedName>
        <fullName evidence="1">Uncharacterized protein</fullName>
    </submittedName>
</protein>
<accession>A0A814JW99</accession>
<dbReference type="AlphaFoldDB" id="A0A814JW99"/>
<gene>
    <name evidence="1" type="ORF">RFH988_LOCUS16338</name>
</gene>
<dbReference type="OrthoDB" id="10059462at2759"/>
<comment type="caution">
    <text evidence="1">The sequence shown here is derived from an EMBL/GenBank/DDBJ whole genome shotgun (WGS) entry which is preliminary data.</text>
</comment>